<dbReference type="AlphaFoldDB" id="A0A7S3UIN6"/>
<reference evidence="4" key="1">
    <citation type="submission" date="2021-01" db="EMBL/GenBank/DDBJ databases">
        <authorList>
            <person name="Corre E."/>
            <person name="Pelletier E."/>
            <person name="Niang G."/>
            <person name="Scheremetjew M."/>
            <person name="Finn R."/>
            <person name="Kale V."/>
            <person name="Holt S."/>
            <person name="Cochrane G."/>
            <person name="Meng A."/>
            <person name="Brown T."/>
            <person name="Cohen L."/>
        </authorList>
    </citation>
    <scope>NUCLEOTIDE SEQUENCE</scope>
    <source>
        <strain evidence="4">CCMP1897</strain>
    </source>
</reference>
<dbReference type="EMBL" id="HBIS01009601">
    <property type="protein sequence ID" value="CAE0613898.1"/>
    <property type="molecule type" value="Transcribed_RNA"/>
</dbReference>
<name>A0A7S3UIN6_9CHLO</name>
<evidence type="ECO:0000313" key="4">
    <source>
        <dbReference type="EMBL" id="CAE0613898.1"/>
    </source>
</evidence>
<dbReference type="CDD" id="cd03801">
    <property type="entry name" value="GT4_PimA-like"/>
    <property type="match status" value="1"/>
</dbReference>
<keyword evidence="2" id="KW-0808">Transferase</keyword>
<sequence>MVWDPKVYATYKLWEAPDIEQKLRNVLRSLLLDVRRSFLQADVGLGNEGFAMQALLRRAMEDKCDVVVLLEPTVSLTPRWLNPLVAALASDTAIAAVAPINNQLGFREYPKMTTVLNEPDVRDKEGNALESAPLDEMARLAFLLSNNSVISVTELEGFVTAFPFDMLQREFFMMQIEKVLWRAVAQGLQTFLERLLEVSYQILLVPKSYVHVDNIQPPALQPEVEIAIDMNAGGAITLVRPTKMVRPNYTWHCRPLVMAKRSFTTHLATSLSTDKKFRVLFVLNKMSQKPDFVMRGGWISIVQECLGLALHNVHVRMAIPSWTMAYFEEAFPEAAERKIFLPFAGTSNNKIAMELIQRKEAFDFLVATLFTTVSTVEKLHAVYPNSIKSYYVQDIENHFDQGLTAMAESTYRRMVDGFVFVKTKYLENELRKTYGVKAQVIPPTVDTDRFNPNHRISSPADTLTACGMVRTSTPRRNPFGTYKVLASALARHGPDKLKVIVFGSTLEELQRMLELHGEDTTFPAGLEFLGNLNRAEVASILHKCDLFLDFSEWQAFGRSGLECMAAGCIPILPLTGGSSEYAVHGRNAFLLNSSDVEAGVKLIDQVLYNTYDIGRMREAAVTRAARFSIPRSGKITSDLFGTVLAKKRRLNSFLKPSNVIPC</sequence>
<dbReference type="PANTHER" id="PTHR46401">
    <property type="entry name" value="GLYCOSYLTRANSFERASE WBBK-RELATED"/>
    <property type="match status" value="1"/>
</dbReference>
<dbReference type="Gene3D" id="3.40.50.2000">
    <property type="entry name" value="Glycogen Phosphorylase B"/>
    <property type="match status" value="1"/>
</dbReference>
<evidence type="ECO:0000256" key="1">
    <source>
        <dbReference type="ARBA" id="ARBA00022676"/>
    </source>
</evidence>
<protein>
    <recommendedName>
        <fullName evidence="3">Glycosyl transferase family 1 domain-containing protein</fullName>
    </recommendedName>
</protein>
<feature type="domain" description="Glycosyl transferase family 1" evidence="3">
    <location>
        <begin position="474"/>
        <end position="617"/>
    </location>
</feature>
<dbReference type="Gene3D" id="3.40.50.11090">
    <property type="match status" value="1"/>
</dbReference>
<keyword evidence="1" id="KW-0328">Glycosyltransferase</keyword>
<dbReference type="PANTHER" id="PTHR46401:SF2">
    <property type="entry name" value="GLYCOSYLTRANSFERASE WBBK-RELATED"/>
    <property type="match status" value="1"/>
</dbReference>
<proteinExistence type="predicted"/>
<dbReference type="InterPro" id="IPR001296">
    <property type="entry name" value="Glyco_trans_1"/>
</dbReference>
<gene>
    <name evidence="4" type="ORF">PSAL00342_LOCUS7799</name>
</gene>
<dbReference type="Pfam" id="PF00534">
    <property type="entry name" value="Glycos_transf_1"/>
    <property type="match status" value="1"/>
</dbReference>
<organism evidence="4">
    <name type="scientific">Picocystis salinarum</name>
    <dbReference type="NCBI Taxonomy" id="88271"/>
    <lineage>
        <taxon>Eukaryota</taxon>
        <taxon>Viridiplantae</taxon>
        <taxon>Chlorophyta</taxon>
        <taxon>Picocystophyceae</taxon>
        <taxon>Picocystales</taxon>
        <taxon>Picocystaceae</taxon>
        <taxon>Picocystis</taxon>
    </lineage>
</organism>
<evidence type="ECO:0000256" key="2">
    <source>
        <dbReference type="ARBA" id="ARBA00022679"/>
    </source>
</evidence>
<dbReference type="GO" id="GO:0016757">
    <property type="term" value="F:glycosyltransferase activity"/>
    <property type="evidence" value="ECO:0007669"/>
    <property type="project" value="UniProtKB-KW"/>
</dbReference>
<accession>A0A7S3UIN6</accession>
<evidence type="ECO:0000259" key="3">
    <source>
        <dbReference type="Pfam" id="PF00534"/>
    </source>
</evidence>
<dbReference type="SUPFAM" id="SSF53756">
    <property type="entry name" value="UDP-Glycosyltransferase/glycogen phosphorylase"/>
    <property type="match status" value="1"/>
</dbReference>